<organism evidence="3 5">
    <name type="scientific">Leptospira perolatii</name>
    <dbReference type="NCBI Taxonomy" id="2023191"/>
    <lineage>
        <taxon>Bacteria</taxon>
        <taxon>Pseudomonadati</taxon>
        <taxon>Spirochaetota</taxon>
        <taxon>Spirochaetia</taxon>
        <taxon>Leptospirales</taxon>
        <taxon>Leptospiraceae</taxon>
        <taxon>Leptospira</taxon>
    </lineage>
</organism>
<evidence type="ECO:0000313" key="4">
    <source>
        <dbReference type="Proteomes" id="UP000231962"/>
    </source>
</evidence>
<evidence type="ECO:0000313" key="2">
    <source>
        <dbReference type="EMBL" id="PJZ70865.1"/>
    </source>
</evidence>
<feature type="transmembrane region" description="Helical" evidence="1">
    <location>
        <begin position="131"/>
        <end position="156"/>
    </location>
</feature>
<name>A0A2M9ZP42_9LEPT</name>
<dbReference type="Proteomes" id="UP000231962">
    <property type="component" value="Unassembled WGS sequence"/>
</dbReference>
<sequence>MQTSAYQSICDGNFMQQGLSFGALSRVIRILNEPKLRRKTTMIAKSNINFTRVLLGGIAAGITFFIINGAVNGGILREQFYAWSAEMGSLRHPPEPFVTMGLWLLRAFILGIVGVWMYAGMRPRYGAGPKTALLAGLLLWIVSRFAMTLDLIVYGILPFGIITGQLIGSFFAILIAVYLGAWLYKE</sequence>
<keyword evidence="1" id="KW-0812">Transmembrane</keyword>
<gene>
    <name evidence="2" type="ORF">CH360_04980</name>
    <name evidence="3" type="ORF">CH373_06250</name>
</gene>
<evidence type="ECO:0000256" key="1">
    <source>
        <dbReference type="SAM" id="Phobius"/>
    </source>
</evidence>
<protein>
    <submittedName>
        <fullName evidence="3">Uncharacterized protein</fullName>
    </submittedName>
</protein>
<dbReference type="Proteomes" id="UP000231990">
    <property type="component" value="Unassembled WGS sequence"/>
</dbReference>
<feature type="transmembrane region" description="Helical" evidence="1">
    <location>
        <begin position="162"/>
        <end position="184"/>
    </location>
</feature>
<dbReference type="EMBL" id="NPDY01000002">
    <property type="protein sequence ID" value="PJZ70865.1"/>
    <property type="molecule type" value="Genomic_DNA"/>
</dbReference>
<reference evidence="4 5" key="1">
    <citation type="submission" date="2017-07" db="EMBL/GenBank/DDBJ databases">
        <title>Leptospira spp. isolated from tropical soils.</title>
        <authorList>
            <person name="Thibeaux R."/>
            <person name="Iraola G."/>
            <person name="Ferres I."/>
            <person name="Bierque E."/>
            <person name="Girault D."/>
            <person name="Soupe-Gilbert M.-E."/>
            <person name="Picardeau M."/>
            <person name="Goarant C."/>
        </authorList>
    </citation>
    <scope>NUCLEOTIDE SEQUENCE [LARGE SCALE GENOMIC DNA]</scope>
    <source>
        <strain evidence="3 5">FH1-B-B1</strain>
        <strain evidence="2 4">FH1-B-C1</strain>
    </source>
</reference>
<feature type="transmembrane region" description="Helical" evidence="1">
    <location>
        <begin position="96"/>
        <end position="119"/>
    </location>
</feature>
<keyword evidence="1" id="KW-1133">Transmembrane helix</keyword>
<dbReference type="EMBL" id="NPDZ01000003">
    <property type="protein sequence ID" value="PJZ73761.1"/>
    <property type="molecule type" value="Genomic_DNA"/>
</dbReference>
<keyword evidence="1" id="KW-0472">Membrane</keyword>
<accession>A0A2M9ZP42</accession>
<comment type="caution">
    <text evidence="3">The sequence shown here is derived from an EMBL/GenBank/DDBJ whole genome shotgun (WGS) entry which is preliminary data.</text>
</comment>
<dbReference type="AlphaFoldDB" id="A0A2M9ZP42"/>
<proteinExistence type="predicted"/>
<evidence type="ECO:0000313" key="3">
    <source>
        <dbReference type="EMBL" id="PJZ73761.1"/>
    </source>
</evidence>
<evidence type="ECO:0000313" key="5">
    <source>
        <dbReference type="Proteomes" id="UP000231990"/>
    </source>
</evidence>
<feature type="transmembrane region" description="Helical" evidence="1">
    <location>
        <begin position="53"/>
        <end position="76"/>
    </location>
</feature>
<keyword evidence="4" id="KW-1185">Reference proteome</keyword>